<dbReference type="RefSeq" id="WP_145452513.1">
    <property type="nucleotide sequence ID" value="NZ_CP037421.1"/>
</dbReference>
<dbReference type="Pfam" id="PF02599">
    <property type="entry name" value="CsrA"/>
    <property type="match status" value="1"/>
</dbReference>
<accession>A0A517QG75</accession>
<evidence type="ECO:0000313" key="1">
    <source>
        <dbReference type="EMBL" id="QDT30633.1"/>
    </source>
</evidence>
<sequence length="88" mass="10025">MLVLSRKSQESVWIDDLEIKVGWVRFNKVQLLVSEPGMETPVSHILYPNDKIQPAAGISLMMIRIQPEKVRLGIEYPPGTEIRRGEVP</sequence>
<organism evidence="1 2">
    <name type="scientific">Gimesia panareensis</name>
    <dbReference type="NCBI Taxonomy" id="2527978"/>
    <lineage>
        <taxon>Bacteria</taxon>
        <taxon>Pseudomonadati</taxon>
        <taxon>Planctomycetota</taxon>
        <taxon>Planctomycetia</taxon>
        <taxon>Planctomycetales</taxon>
        <taxon>Planctomycetaceae</taxon>
        <taxon>Gimesia</taxon>
    </lineage>
</organism>
<dbReference type="InterPro" id="IPR003751">
    <property type="entry name" value="CsrA"/>
</dbReference>
<dbReference type="InterPro" id="IPR036107">
    <property type="entry name" value="CsrA_sf"/>
</dbReference>
<dbReference type="Gene3D" id="2.60.40.4380">
    <property type="entry name" value="Translational regulator CsrA"/>
    <property type="match status" value="1"/>
</dbReference>
<dbReference type="GO" id="GO:0006402">
    <property type="term" value="P:mRNA catabolic process"/>
    <property type="evidence" value="ECO:0007669"/>
    <property type="project" value="InterPro"/>
</dbReference>
<keyword evidence="2" id="KW-1185">Reference proteome</keyword>
<dbReference type="EMBL" id="CP037421">
    <property type="protein sequence ID" value="QDT30633.1"/>
    <property type="molecule type" value="Genomic_DNA"/>
</dbReference>
<dbReference type="AlphaFoldDB" id="A0A517QG75"/>
<dbReference type="Proteomes" id="UP000315647">
    <property type="component" value="Chromosome"/>
</dbReference>
<dbReference type="GO" id="GO:0003723">
    <property type="term" value="F:RNA binding"/>
    <property type="evidence" value="ECO:0007669"/>
    <property type="project" value="InterPro"/>
</dbReference>
<protein>
    <submittedName>
        <fullName evidence="1">Carbon storage regulator</fullName>
    </submittedName>
</protein>
<dbReference type="GO" id="GO:0006109">
    <property type="term" value="P:regulation of carbohydrate metabolic process"/>
    <property type="evidence" value="ECO:0007669"/>
    <property type="project" value="InterPro"/>
</dbReference>
<gene>
    <name evidence="1" type="ORF">Enr10x_60010</name>
</gene>
<evidence type="ECO:0000313" key="2">
    <source>
        <dbReference type="Proteomes" id="UP000315647"/>
    </source>
</evidence>
<name>A0A517QG75_9PLAN</name>
<reference evidence="1 2" key="1">
    <citation type="submission" date="2019-03" db="EMBL/GenBank/DDBJ databases">
        <title>Deep-cultivation of Planctomycetes and their phenomic and genomic characterization uncovers novel biology.</title>
        <authorList>
            <person name="Wiegand S."/>
            <person name="Jogler M."/>
            <person name="Boedeker C."/>
            <person name="Pinto D."/>
            <person name="Vollmers J."/>
            <person name="Rivas-Marin E."/>
            <person name="Kohn T."/>
            <person name="Peeters S.H."/>
            <person name="Heuer A."/>
            <person name="Rast P."/>
            <person name="Oberbeckmann S."/>
            <person name="Bunk B."/>
            <person name="Jeske O."/>
            <person name="Meyerdierks A."/>
            <person name="Storesund J.E."/>
            <person name="Kallscheuer N."/>
            <person name="Luecker S."/>
            <person name="Lage O.M."/>
            <person name="Pohl T."/>
            <person name="Merkel B.J."/>
            <person name="Hornburger P."/>
            <person name="Mueller R.-W."/>
            <person name="Bruemmer F."/>
            <person name="Labrenz M."/>
            <person name="Spormann A.M."/>
            <person name="Op den Camp H."/>
            <person name="Overmann J."/>
            <person name="Amann R."/>
            <person name="Jetten M.S.M."/>
            <person name="Mascher T."/>
            <person name="Medema M.H."/>
            <person name="Devos D.P."/>
            <person name="Kaster A.-K."/>
            <person name="Ovreas L."/>
            <person name="Rohde M."/>
            <person name="Galperin M.Y."/>
            <person name="Jogler C."/>
        </authorList>
    </citation>
    <scope>NUCLEOTIDE SEQUENCE [LARGE SCALE GENOMIC DNA]</scope>
    <source>
        <strain evidence="1 2">Enr10</strain>
    </source>
</reference>
<proteinExistence type="predicted"/>